<dbReference type="Proteomes" id="UP000184251">
    <property type="component" value="Unassembled WGS sequence"/>
</dbReference>
<dbReference type="STRING" id="1120975.SAMN02746064_01985"/>
<name>A0A1M4Z9R2_9FIRM</name>
<dbReference type="OrthoDB" id="9809733at2"/>
<dbReference type="AlphaFoldDB" id="A0A1M4Z9R2"/>
<evidence type="ECO:0000256" key="6">
    <source>
        <dbReference type="SAM" id="Phobius"/>
    </source>
</evidence>
<feature type="transmembrane region" description="Helical" evidence="6">
    <location>
        <begin position="160"/>
        <end position="186"/>
    </location>
</feature>
<sequence length="235" mass="25503">MNGISIAMAFAGGLLSFLSPCVLPLVPAYIGYLTGSAVSEINTREQKAHLLAKSLGFVLGFSFVFMILGASVTTLGSLLITNKLIFQKISGIAIIILGIHLTGFVKLKKLYYEKRLFPLSGKVNKAGSFFVGMAFAAGWTPCIGPILSSILIFAGNMETISMGITMLGFYSLGLAVPFVLVAALIEKFSHYFKKYSKYLRYVSLISGILLIIMGILIFNDKVGVLGTYLDFIDFY</sequence>
<feature type="transmembrane region" description="Helical" evidence="6">
    <location>
        <begin position="198"/>
        <end position="218"/>
    </location>
</feature>
<feature type="transmembrane region" description="Helical" evidence="6">
    <location>
        <begin position="6"/>
        <end position="34"/>
    </location>
</feature>
<comment type="similarity">
    <text evidence="2">Belongs to the DsbD family.</text>
</comment>
<feature type="transmembrane region" description="Helical" evidence="6">
    <location>
        <begin position="55"/>
        <end position="79"/>
    </location>
</feature>
<dbReference type="InterPro" id="IPR003834">
    <property type="entry name" value="Cyt_c_assmbl_TM_dom"/>
</dbReference>
<gene>
    <name evidence="8" type="ORF">SAMN02746064_01985</name>
</gene>
<dbReference type="PANTHER" id="PTHR31272:SF4">
    <property type="entry name" value="CYTOCHROME C-TYPE BIOGENESIS PROTEIN HI_1454-RELATED"/>
    <property type="match status" value="1"/>
</dbReference>
<keyword evidence="5 6" id="KW-0472">Membrane</keyword>
<dbReference type="GO" id="GO:0016020">
    <property type="term" value="C:membrane"/>
    <property type="evidence" value="ECO:0007669"/>
    <property type="project" value="UniProtKB-SubCell"/>
</dbReference>
<protein>
    <submittedName>
        <fullName evidence="8">Cytochrome c-type biogenesis protein</fullName>
    </submittedName>
</protein>
<feature type="domain" description="Cytochrome C biogenesis protein transmembrane" evidence="7">
    <location>
        <begin position="6"/>
        <end position="218"/>
    </location>
</feature>
<keyword evidence="4 6" id="KW-1133">Transmembrane helix</keyword>
<evidence type="ECO:0000256" key="1">
    <source>
        <dbReference type="ARBA" id="ARBA00004141"/>
    </source>
</evidence>
<proteinExistence type="inferred from homology"/>
<evidence type="ECO:0000313" key="9">
    <source>
        <dbReference type="Proteomes" id="UP000184251"/>
    </source>
</evidence>
<dbReference type="EMBL" id="FQTU01000016">
    <property type="protein sequence ID" value="SHF14799.1"/>
    <property type="molecule type" value="Genomic_DNA"/>
</dbReference>
<evidence type="ECO:0000259" key="7">
    <source>
        <dbReference type="Pfam" id="PF02683"/>
    </source>
</evidence>
<organism evidence="8 9">
    <name type="scientific">Alkalibacter saccharofermentans DSM 14828</name>
    <dbReference type="NCBI Taxonomy" id="1120975"/>
    <lineage>
        <taxon>Bacteria</taxon>
        <taxon>Bacillati</taxon>
        <taxon>Bacillota</taxon>
        <taxon>Clostridia</taxon>
        <taxon>Eubacteriales</taxon>
        <taxon>Eubacteriaceae</taxon>
        <taxon>Alkalibacter</taxon>
    </lineage>
</organism>
<keyword evidence="3 6" id="KW-0812">Transmembrane</keyword>
<reference evidence="8 9" key="1">
    <citation type="submission" date="2016-11" db="EMBL/GenBank/DDBJ databases">
        <authorList>
            <person name="Jaros S."/>
            <person name="Januszkiewicz K."/>
            <person name="Wedrychowicz H."/>
        </authorList>
    </citation>
    <scope>NUCLEOTIDE SEQUENCE [LARGE SCALE GENOMIC DNA]</scope>
    <source>
        <strain evidence="8 9">DSM 14828</strain>
    </source>
</reference>
<dbReference type="Pfam" id="PF02683">
    <property type="entry name" value="DsbD_TM"/>
    <property type="match status" value="1"/>
</dbReference>
<feature type="transmembrane region" description="Helical" evidence="6">
    <location>
        <begin position="126"/>
        <end position="154"/>
    </location>
</feature>
<dbReference type="PANTHER" id="PTHR31272">
    <property type="entry name" value="CYTOCHROME C-TYPE BIOGENESIS PROTEIN HI_1454-RELATED"/>
    <property type="match status" value="1"/>
</dbReference>
<accession>A0A1M4Z9R2</accession>
<keyword evidence="9" id="KW-1185">Reference proteome</keyword>
<feature type="transmembrane region" description="Helical" evidence="6">
    <location>
        <begin position="85"/>
        <end position="105"/>
    </location>
</feature>
<dbReference type="GO" id="GO:0017004">
    <property type="term" value="P:cytochrome complex assembly"/>
    <property type="evidence" value="ECO:0007669"/>
    <property type="project" value="InterPro"/>
</dbReference>
<evidence type="ECO:0000256" key="3">
    <source>
        <dbReference type="ARBA" id="ARBA00022692"/>
    </source>
</evidence>
<dbReference type="RefSeq" id="WP_073271540.1">
    <property type="nucleotide sequence ID" value="NZ_FQTU01000016.1"/>
</dbReference>
<comment type="subcellular location">
    <subcellularLocation>
        <location evidence="1">Membrane</location>
        <topology evidence="1">Multi-pass membrane protein</topology>
    </subcellularLocation>
</comment>
<evidence type="ECO:0000313" key="8">
    <source>
        <dbReference type="EMBL" id="SHF14799.1"/>
    </source>
</evidence>
<dbReference type="InterPro" id="IPR051790">
    <property type="entry name" value="Cytochrome_c-biogenesis_DsbD"/>
</dbReference>
<evidence type="ECO:0000256" key="5">
    <source>
        <dbReference type="ARBA" id="ARBA00023136"/>
    </source>
</evidence>
<evidence type="ECO:0000256" key="2">
    <source>
        <dbReference type="ARBA" id="ARBA00006143"/>
    </source>
</evidence>
<evidence type="ECO:0000256" key="4">
    <source>
        <dbReference type="ARBA" id="ARBA00022989"/>
    </source>
</evidence>